<evidence type="ECO:0000256" key="2">
    <source>
        <dbReference type="ARBA" id="ARBA00007095"/>
    </source>
</evidence>
<dbReference type="Pfam" id="PF21794">
    <property type="entry name" value="RAD51D_N"/>
    <property type="match status" value="1"/>
</dbReference>
<evidence type="ECO:0000256" key="4">
    <source>
        <dbReference type="ARBA" id="ARBA00022763"/>
    </source>
</evidence>
<dbReference type="GO" id="GO:0000724">
    <property type="term" value="P:double-strand break repair via homologous recombination"/>
    <property type="evidence" value="ECO:0007669"/>
    <property type="project" value="TreeGrafter"/>
</dbReference>
<organism evidence="12 13">
    <name type="scientific">Stichopus japonicus</name>
    <name type="common">Sea cucumber</name>
    <dbReference type="NCBI Taxonomy" id="307972"/>
    <lineage>
        <taxon>Eukaryota</taxon>
        <taxon>Metazoa</taxon>
        <taxon>Echinodermata</taxon>
        <taxon>Eleutherozoa</taxon>
        <taxon>Echinozoa</taxon>
        <taxon>Holothuroidea</taxon>
        <taxon>Aspidochirotacea</taxon>
        <taxon>Aspidochirotida</taxon>
        <taxon>Stichopodidae</taxon>
        <taxon>Apostichopus</taxon>
    </lineage>
</organism>
<evidence type="ECO:0000259" key="11">
    <source>
        <dbReference type="PROSITE" id="PS50162"/>
    </source>
</evidence>
<evidence type="ECO:0000256" key="3">
    <source>
        <dbReference type="ARBA" id="ARBA00022741"/>
    </source>
</evidence>
<protein>
    <submittedName>
        <fullName evidence="12">Putative DNA repair protein</fullName>
    </submittedName>
</protein>
<dbReference type="InterPro" id="IPR027417">
    <property type="entry name" value="P-loop_NTPase"/>
</dbReference>
<reference evidence="12 13" key="1">
    <citation type="journal article" date="2017" name="PLoS Biol.">
        <title>The sea cucumber genome provides insights into morphological evolution and visceral regeneration.</title>
        <authorList>
            <person name="Zhang X."/>
            <person name="Sun L."/>
            <person name="Yuan J."/>
            <person name="Sun Y."/>
            <person name="Gao Y."/>
            <person name="Zhang L."/>
            <person name="Li S."/>
            <person name="Dai H."/>
            <person name="Hamel J.F."/>
            <person name="Liu C."/>
            <person name="Yu Y."/>
            <person name="Liu S."/>
            <person name="Lin W."/>
            <person name="Guo K."/>
            <person name="Jin S."/>
            <person name="Xu P."/>
            <person name="Storey K.B."/>
            <person name="Huan P."/>
            <person name="Zhang T."/>
            <person name="Zhou Y."/>
            <person name="Zhang J."/>
            <person name="Lin C."/>
            <person name="Li X."/>
            <person name="Xing L."/>
            <person name="Huo D."/>
            <person name="Sun M."/>
            <person name="Wang L."/>
            <person name="Mercier A."/>
            <person name="Li F."/>
            <person name="Yang H."/>
            <person name="Xiang J."/>
        </authorList>
    </citation>
    <scope>NUCLEOTIDE SEQUENCE [LARGE SCALE GENOMIC DNA]</scope>
    <source>
        <strain evidence="12">Shaxun</strain>
        <tissue evidence="12">Muscle</tissue>
    </source>
</reference>
<evidence type="ECO:0000256" key="1">
    <source>
        <dbReference type="ARBA" id="ARBA00004123"/>
    </source>
</evidence>
<name>A0A2G8K8Z7_STIJA</name>
<keyword evidence="7" id="KW-0233">DNA recombination</keyword>
<evidence type="ECO:0000256" key="7">
    <source>
        <dbReference type="ARBA" id="ARBA00023172"/>
    </source>
</evidence>
<dbReference type="Proteomes" id="UP000230750">
    <property type="component" value="Unassembled WGS sequence"/>
</dbReference>
<dbReference type="InterPro" id="IPR013632">
    <property type="entry name" value="Rad51_C"/>
</dbReference>
<feature type="domain" description="RecA family profile 1" evidence="11">
    <location>
        <begin position="50"/>
        <end position="223"/>
    </location>
</feature>
<dbReference type="Gene3D" id="3.40.50.300">
    <property type="entry name" value="P-loop containing nucleotide triphosphate hydrolases"/>
    <property type="match status" value="1"/>
</dbReference>
<keyword evidence="13" id="KW-1185">Reference proteome</keyword>
<dbReference type="GO" id="GO:0005524">
    <property type="term" value="F:ATP binding"/>
    <property type="evidence" value="ECO:0007669"/>
    <property type="project" value="UniProtKB-KW"/>
</dbReference>
<dbReference type="PROSITE" id="PS50162">
    <property type="entry name" value="RECA_2"/>
    <property type="match status" value="1"/>
</dbReference>
<dbReference type="STRING" id="307972.A0A2G8K8Z7"/>
<comment type="caution">
    <text evidence="12">The sequence shown here is derived from an EMBL/GenBank/DDBJ whole genome shotgun (WGS) entry which is preliminary data.</text>
</comment>
<gene>
    <name evidence="12" type="ORF">BSL78_18716</name>
</gene>
<dbReference type="InterPro" id="IPR048943">
    <property type="entry name" value="RAD51D_N"/>
</dbReference>
<dbReference type="OrthoDB" id="336321at2759"/>
<dbReference type="GO" id="GO:0033063">
    <property type="term" value="C:Rad51B-Rad51C-Rad51D-XRCC2 complex"/>
    <property type="evidence" value="ECO:0007669"/>
    <property type="project" value="TreeGrafter"/>
</dbReference>
<keyword evidence="4" id="KW-0227">DNA damage</keyword>
<comment type="similarity">
    <text evidence="2">Belongs to the RecA family. RAD51 subfamily.</text>
</comment>
<dbReference type="EMBL" id="MRZV01000777">
    <property type="protein sequence ID" value="PIK44439.1"/>
    <property type="molecule type" value="Genomic_DNA"/>
</dbReference>
<dbReference type="GO" id="GO:0003697">
    <property type="term" value="F:single-stranded DNA binding"/>
    <property type="evidence" value="ECO:0007669"/>
    <property type="project" value="TreeGrafter"/>
</dbReference>
<evidence type="ECO:0000256" key="10">
    <source>
        <dbReference type="SAM" id="MobiDB-lite"/>
    </source>
</evidence>
<dbReference type="InterPro" id="IPR047323">
    <property type="entry name" value="Rad51D_C"/>
</dbReference>
<sequence>SDFIAGNAEELARKCSISYKVLLSIRKVLFAHFAAIPISGANLYQEVISSVAILQTGCKSLDRVLDGGLYTCELVEMAGFPKAGKTQLCHSVASTVAVESKQGVLYIDTTGGFSGQRLNEILDQKGCTRLTKQEALQRIQCKQVFDIYDLLELLEEVRGRLEQGQDGANVSFKMVIVDSVSSLLAPLLGGNQVDGQALIGHLAQALKVLPVEFYTSVLVTNTVVQGESWDEKKPALGRSWQSVPHTRIMIKQDSAVGIEDTAVPLGIQRRKAVIIKSQRQPTGISASFVISERGVTDPQGSDPVAVSPATT</sequence>
<keyword evidence="3" id="KW-0547">Nucleotide-binding</keyword>
<evidence type="ECO:0000313" key="13">
    <source>
        <dbReference type="Proteomes" id="UP000230750"/>
    </source>
</evidence>
<dbReference type="GO" id="GO:0007131">
    <property type="term" value="P:reciprocal meiotic recombination"/>
    <property type="evidence" value="ECO:0007669"/>
    <property type="project" value="TreeGrafter"/>
</dbReference>
<dbReference type="PANTHER" id="PTHR46457:SF1">
    <property type="entry name" value="DNA REPAIR PROTEIN RAD51 HOMOLOG 4"/>
    <property type="match status" value="1"/>
</dbReference>
<dbReference type="CDD" id="cd19489">
    <property type="entry name" value="Rad51D"/>
    <property type="match status" value="1"/>
</dbReference>
<dbReference type="InterPro" id="IPR051988">
    <property type="entry name" value="HRR_RAD51_Paralog"/>
</dbReference>
<keyword evidence="8" id="KW-0234">DNA repair</keyword>
<dbReference type="GO" id="GO:0000723">
    <property type="term" value="P:telomere maintenance"/>
    <property type="evidence" value="ECO:0007669"/>
    <property type="project" value="TreeGrafter"/>
</dbReference>
<evidence type="ECO:0000256" key="8">
    <source>
        <dbReference type="ARBA" id="ARBA00023204"/>
    </source>
</evidence>
<evidence type="ECO:0000256" key="9">
    <source>
        <dbReference type="ARBA" id="ARBA00023242"/>
    </source>
</evidence>
<keyword evidence="9" id="KW-0539">Nucleus</keyword>
<dbReference type="GO" id="GO:0000400">
    <property type="term" value="F:four-way junction DNA binding"/>
    <property type="evidence" value="ECO:0007669"/>
    <property type="project" value="TreeGrafter"/>
</dbReference>
<dbReference type="GO" id="GO:0005815">
    <property type="term" value="C:microtubule organizing center"/>
    <property type="evidence" value="ECO:0007669"/>
    <property type="project" value="TreeGrafter"/>
</dbReference>
<dbReference type="Pfam" id="PF08423">
    <property type="entry name" value="Rad51"/>
    <property type="match status" value="1"/>
</dbReference>
<evidence type="ECO:0000313" key="12">
    <source>
        <dbReference type="EMBL" id="PIK44439.1"/>
    </source>
</evidence>
<evidence type="ECO:0000256" key="5">
    <source>
        <dbReference type="ARBA" id="ARBA00022840"/>
    </source>
</evidence>
<evidence type="ECO:0000256" key="6">
    <source>
        <dbReference type="ARBA" id="ARBA00023125"/>
    </source>
</evidence>
<dbReference type="GO" id="GO:0140664">
    <property type="term" value="F:ATP-dependent DNA damage sensor activity"/>
    <property type="evidence" value="ECO:0007669"/>
    <property type="project" value="InterPro"/>
</dbReference>
<comment type="subcellular location">
    <subcellularLocation>
        <location evidence="1">Nucleus</location>
    </subcellularLocation>
</comment>
<feature type="non-terminal residue" evidence="12">
    <location>
        <position position="1"/>
    </location>
</feature>
<keyword evidence="5" id="KW-0067">ATP-binding</keyword>
<dbReference type="PANTHER" id="PTHR46457">
    <property type="entry name" value="DNA REPAIR PROTEIN RAD51 HOMOLOG 4"/>
    <property type="match status" value="1"/>
</dbReference>
<dbReference type="SUPFAM" id="SSF52540">
    <property type="entry name" value="P-loop containing nucleoside triphosphate hydrolases"/>
    <property type="match status" value="1"/>
</dbReference>
<dbReference type="AlphaFoldDB" id="A0A2G8K8Z7"/>
<dbReference type="GO" id="GO:0005657">
    <property type="term" value="C:replication fork"/>
    <property type="evidence" value="ECO:0007669"/>
    <property type="project" value="TreeGrafter"/>
</dbReference>
<dbReference type="InterPro" id="IPR020588">
    <property type="entry name" value="RecA_ATP-bd"/>
</dbReference>
<accession>A0A2G8K8Z7</accession>
<feature type="region of interest" description="Disordered" evidence="10">
    <location>
        <begin position="290"/>
        <end position="311"/>
    </location>
</feature>
<keyword evidence="6" id="KW-0238">DNA-binding</keyword>
<proteinExistence type="inferred from homology"/>
<dbReference type="GO" id="GO:0042148">
    <property type="term" value="P:DNA strand invasion"/>
    <property type="evidence" value="ECO:0007669"/>
    <property type="project" value="TreeGrafter"/>
</dbReference>